<comment type="caution">
    <text evidence="2">The sequence shown here is derived from an EMBL/GenBank/DDBJ whole genome shotgun (WGS) entry which is preliminary data.</text>
</comment>
<organism evidence="2 3">
    <name type="scientific">Guyanagaster necrorhizus</name>
    <dbReference type="NCBI Taxonomy" id="856835"/>
    <lineage>
        <taxon>Eukaryota</taxon>
        <taxon>Fungi</taxon>
        <taxon>Dikarya</taxon>
        <taxon>Basidiomycota</taxon>
        <taxon>Agaricomycotina</taxon>
        <taxon>Agaricomycetes</taxon>
        <taxon>Agaricomycetidae</taxon>
        <taxon>Agaricales</taxon>
        <taxon>Marasmiineae</taxon>
        <taxon>Physalacriaceae</taxon>
        <taxon>Guyanagaster</taxon>
    </lineage>
</organism>
<name>A0A9P7VHR4_9AGAR</name>
<proteinExistence type="predicted"/>
<dbReference type="AlphaFoldDB" id="A0A9P7VHR4"/>
<protein>
    <submittedName>
        <fullName evidence="2">Uncharacterized protein</fullName>
    </submittedName>
</protein>
<evidence type="ECO:0000313" key="3">
    <source>
        <dbReference type="Proteomes" id="UP000812287"/>
    </source>
</evidence>
<dbReference type="EMBL" id="MU250565">
    <property type="protein sequence ID" value="KAG7440934.1"/>
    <property type="molecule type" value="Genomic_DNA"/>
</dbReference>
<dbReference type="OrthoDB" id="2920909at2759"/>
<dbReference type="Proteomes" id="UP000812287">
    <property type="component" value="Unassembled WGS sequence"/>
</dbReference>
<accession>A0A9P7VHR4</accession>
<evidence type="ECO:0000256" key="1">
    <source>
        <dbReference type="SAM" id="SignalP"/>
    </source>
</evidence>
<evidence type="ECO:0000313" key="2">
    <source>
        <dbReference type="EMBL" id="KAG7440934.1"/>
    </source>
</evidence>
<dbReference type="RefSeq" id="XP_043034434.1">
    <property type="nucleotide sequence ID" value="XM_043177892.1"/>
</dbReference>
<feature type="chain" id="PRO_5040438540" evidence="1">
    <location>
        <begin position="21"/>
        <end position="51"/>
    </location>
</feature>
<reference evidence="2" key="1">
    <citation type="submission" date="2020-11" db="EMBL/GenBank/DDBJ databases">
        <title>Adaptations for nitrogen fixation in a non-lichenized fungal sporocarp promotes dispersal by wood-feeding termites.</title>
        <authorList>
            <consortium name="DOE Joint Genome Institute"/>
            <person name="Koch R.A."/>
            <person name="Yoon G."/>
            <person name="Arayal U."/>
            <person name="Lail K."/>
            <person name="Amirebrahimi M."/>
            <person name="Labutti K."/>
            <person name="Lipzen A."/>
            <person name="Riley R."/>
            <person name="Barry K."/>
            <person name="Henrissat B."/>
            <person name="Grigoriev I.V."/>
            <person name="Herr J.R."/>
            <person name="Aime M.C."/>
        </authorList>
    </citation>
    <scope>NUCLEOTIDE SEQUENCE</scope>
    <source>
        <strain evidence="2">MCA 3950</strain>
    </source>
</reference>
<feature type="signal peptide" evidence="1">
    <location>
        <begin position="1"/>
        <end position="20"/>
    </location>
</feature>
<keyword evidence="1" id="KW-0732">Signal</keyword>
<gene>
    <name evidence="2" type="ORF">BT62DRAFT_1012158</name>
</gene>
<keyword evidence="3" id="KW-1185">Reference proteome</keyword>
<dbReference type="GeneID" id="66100179"/>
<sequence length="51" mass="5635">MKFVFAFLLVVLGASASTQALSVDTDGQAFSRRWFRAAEAEPAKEEVKRSD</sequence>